<dbReference type="GO" id="GO:0005829">
    <property type="term" value="C:cytosol"/>
    <property type="evidence" value="ECO:0007669"/>
    <property type="project" value="TreeGrafter"/>
</dbReference>
<dbReference type="InterPro" id="IPR038765">
    <property type="entry name" value="Papain-like_cys_pep_sf"/>
</dbReference>
<dbReference type="Proteomes" id="UP000271098">
    <property type="component" value="Unassembled WGS sequence"/>
</dbReference>
<evidence type="ECO:0000313" key="4">
    <source>
        <dbReference type="EMBL" id="VDK41138.1"/>
    </source>
</evidence>
<name>A0A183D535_9BILA</name>
<organism evidence="6">
    <name type="scientific">Gongylonema pulchrum</name>
    <dbReference type="NCBI Taxonomy" id="637853"/>
    <lineage>
        <taxon>Eukaryota</taxon>
        <taxon>Metazoa</taxon>
        <taxon>Ecdysozoa</taxon>
        <taxon>Nematoda</taxon>
        <taxon>Chromadorea</taxon>
        <taxon>Rhabditida</taxon>
        <taxon>Spirurina</taxon>
        <taxon>Spiruromorpha</taxon>
        <taxon>Spiruroidea</taxon>
        <taxon>Gongylonematidae</taxon>
        <taxon>Gongylonema</taxon>
    </lineage>
</organism>
<dbReference type="InterPro" id="IPR018325">
    <property type="entry name" value="Rad4/PNGase_transGLS-fold"/>
</dbReference>
<keyword evidence="5" id="KW-1185">Reference proteome</keyword>
<feature type="domain" description="PAW" evidence="3">
    <location>
        <begin position="142"/>
        <end position="218"/>
    </location>
</feature>
<dbReference type="PANTHER" id="PTHR12143">
    <property type="entry name" value="PEPTIDE N-GLYCANASE PNGASE -RELATED"/>
    <property type="match status" value="1"/>
</dbReference>
<dbReference type="WBParaSite" id="GPUH_0000383301-mRNA-1">
    <property type="protein sequence ID" value="GPUH_0000383301-mRNA-1"/>
    <property type="gene ID" value="GPUH_0000383301"/>
</dbReference>
<evidence type="ECO:0000313" key="6">
    <source>
        <dbReference type="WBParaSite" id="GPUH_0000383301-mRNA-1"/>
    </source>
</evidence>
<evidence type="ECO:0000256" key="1">
    <source>
        <dbReference type="PROSITE-ProRule" id="PRU00731"/>
    </source>
</evidence>
<evidence type="ECO:0000313" key="5">
    <source>
        <dbReference type="Proteomes" id="UP000271098"/>
    </source>
</evidence>
<dbReference type="PROSITE" id="PS51398">
    <property type="entry name" value="PAW"/>
    <property type="match status" value="1"/>
</dbReference>
<dbReference type="OrthoDB" id="409136at2759"/>
<evidence type="ECO:0000256" key="2">
    <source>
        <dbReference type="SAM" id="MobiDB-lite"/>
    </source>
</evidence>
<dbReference type="Pfam" id="PF03835">
    <property type="entry name" value="Rad4"/>
    <property type="match status" value="1"/>
</dbReference>
<dbReference type="SUPFAM" id="SSF49785">
    <property type="entry name" value="Galactose-binding domain-like"/>
    <property type="match status" value="1"/>
</dbReference>
<dbReference type="InterPro" id="IPR006588">
    <property type="entry name" value="Peptide_N_glycanase_PAW_dom"/>
</dbReference>
<feature type="compositionally biased region" description="Basic and acidic residues" evidence="2">
    <location>
        <begin position="143"/>
        <end position="165"/>
    </location>
</feature>
<gene>
    <name evidence="4" type="ORF">GPUH_LOCUS3826</name>
</gene>
<reference evidence="4 5" key="2">
    <citation type="submission" date="2018-11" db="EMBL/GenBank/DDBJ databases">
        <authorList>
            <consortium name="Pathogen Informatics"/>
        </authorList>
    </citation>
    <scope>NUCLEOTIDE SEQUENCE [LARGE SCALE GENOMIC DNA]</scope>
</reference>
<dbReference type="GO" id="GO:0005634">
    <property type="term" value="C:nucleus"/>
    <property type="evidence" value="ECO:0007669"/>
    <property type="project" value="TreeGrafter"/>
</dbReference>
<sequence length="218" mass="25412">MLFCRAVGLEVRLVYDVTDHVWCEIWSSDLDRWIHCDPCENVIDTPLLYERGWGKKLSYVVALGLDHITDVTWRYTYDHMETVARRKSCREAVLRDFVKEQNIVLGRIVTDERRKELERRCLKELIEFLSPNMQVREGSGVEEQGRTTGSEEWRKQRGEAGDSKQKSPAAVVLAPTEEEIANKLFSLEYDCAKDEYKRGPNVIKGWQTLVNKQENVCR</sequence>
<evidence type="ECO:0000259" key="3">
    <source>
        <dbReference type="PROSITE" id="PS51398"/>
    </source>
</evidence>
<dbReference type="GO" id="GO:0000224">
    <property type="term" value="F:peptide-N4-(N-acetyl-beta-glucosaminyl)asparagine amidase activity"/>
    <property type="evidence" value="ECO:0007669"/>
    <property type="project" value="TreeGrafter"/>
</dbReference>
<dbReference type="Gene3D" id="3.10.620.30">
    <property type="match status" value="1"/>
</dbReference>
<protein>
    <submittedName>
        <fullName evidence="6">PAW domain-containing protein</fullName>
    </submittedName>
</protein>
<proteinExistence type="inferred from homology"/>
<accession>A0A183D535</accession>
<dbReference type="Pfam" id="PF04721">
    <property type="entry name" value="PAW"/>
    <property type="match status" value="1"/>
</dbReference>
<dbReference type="EMBL" id="UYRT01006793">
    <property type="protein sequence ID" value="VDK41138.1"/>
    <property type="molecule type" value="Genomic_DNA"/>
</dbReference>
<dbReference type="InterPro" id="IPR038680">
    <property type="entry name" value="PAW_sf"/>
</dbReference>
<dbReference type="InterPro" id="IPR050883">
    <property type="entry name" value="PNGase"/>
</dbReference>
<dbReference type="Gene3D" id="2.60.120.1020">
    <property type="entry name" value="Peptide N glycanase, PAW domain"/>
    <property type="match status" value="1"/>
</dbReference>
<dbReference type="GO" id="GO:0006516">
    <property type="term" value="P:glycoprotein catabolic process"/>
    <property type="evidence" value="ECO:0007669"/>
    <property type="project" value="InterPro"/>
</dbReference>
<feature type="region of interest" description="Disordered" evidence="2">
    <location>
        <begin position="137"/>
        <end position="171"/>
    </location>
</feature>
<dbReference type="InterPro" id="IPR008979">
    <property type="entry name" value="Galactose-bd-like_sf"/>
</dbReference>
<comment type="similarity">
    <text evidence="1">Belongs to the transglutaminase-like superfamily. PNGase family.</text>
</comment>
<reference evidence="6" key="1">
    <citation type="submission" date="2016-06" db="UniProtKB">
        <authorList>
            <consortium name="WormBaseParasite"/>
        </authorList>
    </citation>
    <scope>IDENTIFICATION</scope>
</reference>
<dbReference type="SUPFAM" id="SSF54001">
    <property type="entry name" value="Cysteine proteinases"/>
    <property type="match status" value="1"/>
</dbReference>
<dbReference type="AlphaFoldDB" id="A0A183D535"/>
<dbReference type="PANTHER" id="PTHR12143:SF19">
    <property type="entry name" value="PEPTIDE-N(4)-(N-ACETYL-BETA-GLUCOSAMINYL)ASPARAGINE AMIDASE"/>
    <property type="match status" value="1"/>
</dbReference>